<sequence length="204" mass="22654">MQLPEFSKQQSELLSQFLAQHQDALSLAQTQGYLFAVICAPEPLDVHQWLEEVAPGSDGQMDEQVLFAFMALYQQISEQVFETGFALPVSLQLSSQGQQYLDIQECQHWSQGFMHGAQGYVNKLLSAPQLADELKEALATALQSLGFFTFEASEIAALATDNGLSEGQLCQQQYEVMNEFAAGFAELIEVVAVNSQLYNDESWN</sequence>
<comment type="caution">
    <text evidence="1">The sequence shown here is derived from an EMBL/GenBank/DDBJ whole genome shotgun (WGS) entry which is preliminary data.</text>
</comment>
<dbReference type="InterPro" id="IPR036255">
    <property type="entry name" value="YgfB-like_sf"/>
</dbReference>
<dbReference type="RefSeq" id="WP_054554850.1">
    <property type="nucleotide sequence ID" value="NZ_LJTC01000020.1"/>
</dbReference>
<dbReference type="OrthoDB" id="570299at2"/>
<dbReference type="Gene3D" id="1.20.120.740">
    <property type="entry name" value="YgfB uncharacterised protein family UPF0149, PF03695"/>
    <property type="match status" value="1"/>
</dbReference>
<gene>
    <name evidence="1" type="ORF">AOG27_20490</name>
</gene>
<dbReference type="Pfam" id="PF03695">
    <property type="entry name" value="UPF0149"/>
    <property type="match status" value="1"/>
</dbReference>
<dbReference type="SUPFAM" id="SSF101327">
    <property type="entry name" value="YgfB-like"/>
    <property type="match status" value="1"/>
</dbReference>
<organism evidence="1 2">
    <name type="scientific">Pseudoalteromonas lipolytica</name>
    <dbReference type="NCBI Taxonomy" id="570156"/>
    <lineage>
        <taxon>Bacteria</taxon>
        <taxon>Pseudomonadati</taxon>
        <taxon>Pseudomonadota</taxon>
        <taxon>Gammaproteobacteria</taxon>
        <taxon>Alteromonadales</taxon>
        <taxon>Pseudoalteromonadaceae</taxon>
        <taxon>Pseudoalteromonas</taxon>
    </lineage>
</organism>
<evidence type="ECO:0008006" key="3">
    <source>
        <dbReference type="Google" id="ProtNLM"/>
    </source>
</evidence>
<evidence type="ECO:0000313" key="1">
    <source>
        <dbReference type="EMBL" id="KPM76885.1"/>
    </source>
</evidence>
<dbReference type="AlphaFoldDB" id="A0A0P7CQE8"/>
<proteinExistence type="predicted"/>
<evidence type="ECO:0000313" key="2">
    <source>
        <dbReference type="Proteomes" id="UP000050378"/>
    </source>
</evidence>
<dbReference type="EMBL" id="LJTC01000020">
    <property type="protein sequence ID" value="KPM76885.1"/>
    <property type="molecule type" value="Genomic_DNA"/>
</dbReference>
<name>A0A0P7CQE8_9GAMM</name>
<dbReference type="STRING" id="570156.AOG27_20490"/>
<accession>A0A0P7CQE8</accession>
<protein>
    <recommendedName>
        <fullName evidence="3">YecA family protein</fullName>
    </recommendedName>
</protein>
<dbReference type="InterPro" id="IPR011978">
    <property type="entry name" value="YgfB-like"/>
</dbReference>
<dbReference type="PATRIC" id="fig|570156.3.peg.2022"/>
<dbReference type="NCBIfam" id="TIGR02292">
    <property type="entry name" value="ygfB_yecA"/>
    <property type="match status" value="1"/>
</dbReference>
<reference evidence="1 2" key="1">
    <citation type="submission" date="2015-09" db="EMBL/GenBank/DDBJ databases">
        <title>Draft Genome Sequence of Pseudoalteromonas lipolytica UCD-48B.</title>
        <authorList>
            <person name="Krusor M."/>
            <person name="Coil D.A."/>
            <person name="Lang J.M."/>
            <person name="Eisen J.A."/>
            <person name="Alexiev A."/>
        </authorList>
    </citation>
    <scope>NUCLEOTIDE SEQUENCE [LARGE SCALE GENOMIC DNA]</scope>
    <source>
        <strain evidence="1 2">UCD-48B</strain>
    </source>
</reference>
<dbReference type="Proteomes" id="UP000050378">
    <property type="component" value="Unassembled WGS sequence"/>
</dbReference>